<comment type="caution">
    <text evidence="2">The sequence shown here is derived from an EMBL/GenBank/DDBJ whole genome shotgun (WGS) entry which is preliminary data.</text>
</comment>
<reference evidence="2 3" key="1">
    <citation type="journal article" date="2016" name="Nat. Commun.">
        <title>Thousands of microbial genomes shed light on interconnected biogeochemical processes in an aquifer system.</title>
        <authorList>
            <person name="Anantharaman K."/>
            <person name="Brown C.T."/>
            <person name="Hug L.A."/>
            <person name="Sharon I."/>
            <person name="Castelle C.J."/>
            <person name="Probst A.J."/>
            <person name="Thomas B.C."/>
            <person name="Singh A."/>
            <person name="Wilkins M.J."/>
            <person name="Karaoz U."/>
            <person name="Brodie E.L."/>
            <person name="Williams K.H."/>
            <person name="Hubbard S.S."/>
            <person name="Banfield J.F."/>
        </authorList>
    </citation>
    <scope>NUCLEOTIDE SEQUENCE [LARGE SCALE GENOMIC DNA]</scope>
</reference>
<organism evidence="2 3">
    <name type="scientific">Candidatus Woesebacteria bacterium RIFCSPLOWO2_01_FULL_39_21</name>
    <dbReference type="NCBI Taxonomy" id="1802519"/>
    <lineage>
        <taxon>Bacteria</taxon>
        <taxon>Candidatus Woeseibacteriota</taxon>
    </lineage>
</organism>
<evidence type="ECO:0000313" key="3">
    <source>
        <dbReference type="Proteomes" id="UP000177082"/>
    </source>
</evidence>
<protein>
    <submittedName>
        <fullName evidence="2">Uncharacterized protein</fullName>
    </submittedName>
</protein>
<evidence type="ECO:0000313" key="2">
    <source>
        <dbReference type="EMBL" id="OGM62321.1"/>
    </source>
</evidence>
<name>A0A1F8BE41_9BACT</name>
<accession>A0A1F8BE41</accession>
<gene>
    <name evidence="2" type="ORF">A2961_02300</name>
</gene>
<dbReference type="Proteomes" id="UP000177082">
    <property type="component" value="Unassembled WGS sequence"/>
</dbReference>
<feature type="chain" id="PRO_5009535013" evidence="1">
    <location>
        <begin position="26"/>
        <end position="193"/>
    </location>
</feature>
<evidence type="ECO:0000256" key="1">
    <source>
        <dbReference type="SAM" id="SignalP"/>
    </source>
</evidence>
<dbReference type="AlphaFoldDB" id="A0A1F8BE41"/>
<feature type="signal peptide" evidence="1">
    <location>
        <begin position="1"/>
        <end position="25"/>
    </location>
</feature>
<dbReference type="EMBL" id="MGHF01000028">
    <property type="protein sequence ID" value="OGM62321.1"/>
    <property type="molecule type" value="Genomic_DNA"/>
</dbReference>
<sequence>MNANRRLLVLVLLTSLLMTVPVAFAAPAQESPYDCERYLEIFGRGVTAVGADGKTYRCIWTGWETRWRWTEAKTNPRPLDCSGYGTNTIAYNGNDLYYCSTQLRWVKPSYYVVFRPNSGSVDVWGGKLYRADYSDNYWEYFSIKADLPGGSTGFSFHKDPINMNQWHPFQVDSNHAVVIWPEGDWLKVGLINW</sequence>
<proteinExistence type="predicted"/>
<keyword evidence="1" id="KW-0732">Signal</keyword>